<evidence type="ECO:0000313" key="8">
    <source>
        <dbReference type="EMBL" id="KJD46195.1"/>
    </source>
</evidence>
<dbReference type="Gene3D" id="3.40.50.300">
    <property type="entry name" value="P-loop containing nucleotide triphosphate hydrolases"/>
    <property type="match status" value="1"/>
</dbReference>
<dbReference type="SMART" id="SM00382">
    <property type="entry name" value="AAA"/>
    <property type="match status" value="1"/>
</dbReference>
<dbReference type="EMBL" id="JTHP01000010">
    <property type="protein sequence ID" value="KJD46195.1"/>
    <property type="molecule type" value="Genomic_DNA"/>
</dbReference>
<proteinExistence type="predicted"/>
<dbReference type="PANTHER" id="PTHR43166:SF35">
    <property type="entry name" value="L-CYSTINE IMPORT ATP-BINDING PROTEIN TCYN"/>
    <property type="match status" value="1"/>
</dbReference>
<dbReference type="InterPro" id="IPR030679">
    <property type="entry name" value="ABC_ATPase_HisP-typ"/>
</dbReference>
<dbReference type="RefSeq" id="WP_044645546.1">
    <property type="nucleotide sequence ID" value="NZ_JTHP01000010.1"/>
</dbReference>
<dbReference type="InterPro" id="IPR003439">
    <property type="entry name" value="ABC_transporter-like_ATP-bd"/>
</dbReference>
<dbReference type="PROSITE" id="PS50893">
    <property type="entry name" value="ABC_TRANSPORTER_2"/>
    <property type="match status" value="1"/>
</dbReference>
<dbReference type="InterPro" id="IPR003593">
    <property type="entry name" value="AAA+_ATPase"/>
</dbReference>
<evidence type="ECO:0000256" key="6">
    <source>
        <dbReference type="ARBA" id="ARBA00023136"/>
    </source>
</evidence>
<evidence type="ECO:0000256" key="5">
    <source>
        <dbReference type="ARBA" id="ARBA00022840"/>
    </source>
</evidence>
<name>A0A0D7X436_9BACL</name>
<dbReference type="GO" id="GO:0005524">
    <property type="term" value="F:ATP binding"/>
    <property type="evidence" value="ECO:0007669"/>
    <property type="project" value="UniProtKB-KW"/>
</dbReference>
<dbReference type="PANTHER" id="PTHR43166">
    <property type="entry name" value="AMINO ACID IMPORT ATP-BINDING PROTEIN"/>
    <property type="match status" value="1"/>
</dbReference>
<evidence type="ECO:0000313" key="9">
    <source>
        <dbReference type="Proteomes" id="UP000032534"/>
    </source>
</evidence>
<dbReference type="PIRSF" id="PIRSF039085">
    <property type="entry name" value="ABC_ATPase_HisP"/>
    <property type="match status" value="1"/>
</dbReference>
<keyword evidence="9" id="KW-1185">Reference proteome</keyword>
<feature type="domain" description="ABC transporter" evidence="7">
    <location>
        <begin position="2"/>
        <end position="239"/>
    </location>
</feature>
<dbReference type="InterPro" id="IPR050086">
    <property type="entry name" value="MetN_ABC_transporter-like"/>
</dbReference>
<organism evidence="8 9">
    <name type="scientific">Paenibacillus terrae</name>
    <dbReference type="NCBI Taxonomy" id="159743"/>
    <lineage>
        <taxon>Bacteria</taxon>
        <taxon>Bacillati</taxon>
        <taxon>Bacillota</taxon>
        <taxon>Bacilli</taxon>
        <taxon>Bacillales</taxon>
        <taxon>Paenibacillaceae</taxon>
        <taxon>Paenibacillus</taxon>
    </lineage>
</organism>
<dbReference type="OrthoDB" id="1679618at2"/>
<dbReference type="FunFam" id="3.40.50.300:FF:000020">
    <property type="entry name" value="Amino acid ABC transporter ATP-binding component"/>
    <property type="match status" value="1"/>
</dbReference>
<evidence type="ECO:0000256" key="1">
    <source>
        <dbReference type="ARBA" id="ARBA00004202"/>
    </source>
</evidence>
<evidence type="ECO:0000256" key="3">
    <source>
        <dbReference type="ARBA" id="ARBA00022475"/>
    </source>
</evidence>
<evidence type="ECO:0000259" key="7">
    <source>
        <dbReference type="PROSITE" id="PS50893"/>
    </source>
</evidence>
<evidence type="ECO:0000256" key="2">
    <source>
        <dbReference type="ARBA" id="ARBA00022448"/>
    </source>
</evidence>
<keyword evidence="4" id="KW-0547">Nucleotide-binding</keyword>
<dbReference type="InterPro" id="IPR017871">
    <property type="entry name" value="ABC_transporter-like_CS"/>
</dbReference>
<comment type="caution">
    <text evidence="8">The sequence shown here is derived from an EMBL/GenBank/DDBJ whole genome shotgun (WGS) entry which is preliminary data.</text>
</comment>
<dbReference type="PATRIC" id="fig|159743.3.peg.1650"/>
<dbReference type="AlphaFoldDB" id="A0A0D7X436"/>
<gene>
    <name evidence="8" type="ORF">QD47_07510</name>
</gene>
<evidence type="ECO:0000256" key="4">
    <source>
        <dbReference type="ARBA" id="ARBA00022741"/>
    </source>
</evidence>
<keyword evidence="3" id="KW-1003">Cell membrane</keyword>
<keyword evidence="5 8" id="KW-0067">ATP-binding</keyword>
<sequence>MIRLQNITKSFGKHEVLKGIDLTVNKGEVVVILGPSGSGKTTLLRCINYLEKPNDGEVSIGDFTVNCKRPAKKDVLALRQKTAMVFQQYNLFKHKTALENVMEGLVVVRKVKQEEAKKISIEVLEKVGLSEKLNHYPSQLSGGQQQRVGIARALALNPEVILFDEPTSALDPELVGEVLSVIRKIAKEGITMIVVTHEMGFARDVSNHVVFMDGGHIIEEGSPDDIFNRPQEERTKQFLKRITPEYNYSI</sequence>
<dbReference type="Pfam" id="PF00005">
    <property type="entry name" value="ABC_tran"/>
    <property type="match status" value="1"/>
</dbReference>
<dbReference type="Proteomes" id="UP000032534">
    <property type="component" value="Unassembled WGS sequence"/>
</dbReference>
<comment type="subcellular location">
    <subcellularLocation>
        <location evidence="1">Cell membrane</location>
        <topology evidence="1">Peripheral membrane protein</topology>
    </subcellularLocation>
</comment>
<protein>
    <submittedName>
        <fullName evidence="8">Amino acid ABC transporter ATP-binding protein</fullName>
    </submittedName>
</protein>
<dbReference type="SUPFAM" id="SSF52540">
    <property type="entry name" value="P-loop containing nucleoside triphosphate hydrolases"/>
    <property type="match status" value="1"/>
</dbReference>
<keyword evidence="2" id="KW-0813">Transport</keyword>
<keyword evidence="6" id="KW-0472">Membrane</keyword>
<accession>A0A0D7X436</accession>
<dbReference type="GO" id="GO:0015424">
    <property type="term" value="F:ABC-type amino acid transporter activity"/>
    <property type="evidence" value="ECO:0007669"/>
    <property type="project" value="InterPro"/>
</dbReference>
<dbReference type="CDD" id="cd03262">
    <property type="entry name" value="ABC_HisP_GlnQ"/>
    <property type="match status" value="1"/>
</dbReference>
<dbReference type="GO" id="GO:0005886">
    <property type="term" value="C:plasma membrane"/>
    <property type="evidence" value="ECO:0007669"/>
    <property type="project" value="UniProtKB-SubCell"/>
</dbReference>
<dbReference type="InterPro" id="IPR027417">
    <property type="entry name" value="P-loop_NTPase"/>
</dbReference>
<dbReference type="GO" id="GO:0016887">
    <property type="term" value="F:ATP hydrolysis activity"/>
    <property type="evidence" value="ECO:0007669"/>
    <property type="project" value="InterPro"/>
</dbReference>
<reference evidence="8 9" key="1">
    <citation type="submission" date="2014-11" db="EMBL/GenBank/DDBJ databases">
        <title>Draft Genome Sequences of Paenibacillus polymyxa NRRL B-30509 and Paenibacillus terrae NRRL B-30644, Strains from a Poultry Environment that Produce Tridecaptin A and Paenicidins.</title>
        <authorList>
            <person name="van Belkum M.J."/>
            <person name="Lohans C.T."/>
            <person name="Vederas J.C."/>
        </authorList>
    </citation>
    <scope>NUCLEOTIDE SEQUENCE [LARGE SCALE GENOMIC DNA]</scope>
    <source>
        <strain evidence="8 9">NRRL B-30644</strain>
    </source>
</reference>
<dbReference type="PROSITE" id="PS00211">
    <property type="entry name" value="ABC_TRANSPORTER_1"/>
    <property type="match status" value="1"/>
</dbReference>